<keyword evidence="2" id="KW-0472">Membrane</keyword>
<protein>
    <submittedName>
        <fullName evidence="3">Uncharacterized protein</fullName>
    </submittedName>
</protein>
<feature type="region of interest" description="Disordered" evidence="1">
    <location>
        <begin position="59"/>
        <end position="79"/>
    </location>
</feature>
<proteinExistence type="predicted"/>
<accession>A0ABV9RNZ9</accession>
<comment type="caution">
    <text evidence="3">The sequence shown here is derived from an EMBL/GenBank/DDBJ whole genome shotgun (WGS) entry which is preliminary data.</text>
</comment>
<evidence type="ECO:0000313" key="3">
    <source>
        <dbReference type="EMBL" id="MFC4835041.1"/>
    </source>
</evidence>
<dbReference type="EMBL" id="JBHSIM010000045">
    <property type="protein sequence ID" value="MFC4835041.1"/>
    <property type="molecule type" value="Genomic_DNA"/>
</dbReference>
<evidence type="ECO:0000256" key="1">
    <source>
        <dbReference type="SAM" id="MobiDB-lite"/>
    </source>
</evidence>
<feature type="transmembrane region" description="Helical" evidence="2">
    <location>
        <begin position="21"/>
        <end position="44"/>
    </location>
</feature>
<keyword evidence="2" id="KW-1133">Transmembrane helix</keyword>
<organism evidence="3 4">
    <name type="scientific">Actinomycetospora chibensis</name>
    <dbReference type="NCBI Taxonomy" id="663606"/>
    <lineage>
        <taxon>Bacteria</taxon>
        <taxon>Bacillati</taxon>
        <taxon>Actinomycetota</taxon>
        <taxon>Actinomycetes</taxon>
        <taxon>Pseudonocardiales</taxon>
        <taxon>Pseudonocardiaceae</taxon>
        <taxon>Actinomycetospora</taxon>
    </lineage>
</organism>
<reference evidence="4" key="1">
    <citation type="journal article" date="2019" name="Int. J. Syst. Evol. Microbiol.">
        <title>The Global Catalogue of Microorganisms (GCM) 10K type strain sequencing project: providing services to taxonomists for standard genome sequencing and annotation.</title>
        <authorList>
            <consortium name="The Broad Institute Genomics Platform"/>
            <consortium name="The Broad Institute Genome Sequencing Center for Infectious Disease"/>
            <person name="Wu L."/>
            <person name="Ma J."/>
        </authorList>
    </citation>
    <scope>NUCLEOTIDE SEQUENCE [LARGE SCALE GENOMIC DNA]</scope>
    <source>
        <strain evidence="4">CCUG 50347</strain>
    </source>
</reference>
<dbReference type="Proteomes" id="UP001595909">
    <property type="component" value="Unassembled WGS sequence"/>
</dbReference>
<evidence type="ECO:0000313" key="4">
    <source>
        <dbReference type="Proteomes" id="UP001595909"/>
    </source>
</evidence>
<name>A0ABV9RNZ9_9PSEU</name>
<gene>
    <name evidence="3" type="ORF">ACFPEL_21715</name>
</gene>
<keyword evidence="2" id="KW-0812">Transmembrane</keyword>
<dbReference type="RefSeq" id="WP_274187437.1">
    <property type="nucleotide sequence ID" value="NZ_BAABHN010000045.1"/>
</dbReference>
<feature type="transmembrane region" description="Helical" evidence="2">
    <location>
        <begin position="125"/>
        <end position="149"/>
    </location>
</feature>
<keyword evidence="4" id="KW-1185">Reference proteome</keyword>
<sequence>MIRPHGCSRHRSPRAVSTTLLATWSGRLALLVAALGLVLMHHVVGAHQHATGDTGAIAADHHPAAAGGTSAPSVEHGAGIHGPSPADHALRPEVATTVPAADSTSSAALLHDHSDQGGHDHSGSLLHMCLAALVGAAALLVLVLVASWCRFGSLVPVRAGVARATAPRAPPTLTRLAQLQVLRL</sequence>
<evidence type="ECO:0000256" key="2">
    <source>
        <dbReference type="SAM" id="Phobius"/>
    </source>
</evidence>